<comment type="caution">
    <text evidence="1">The sequence shown here is derived from an EMBL/GenBank/DDBJ whole genome shotgun (WGS) entry which is preliminary data.</text>
</comment>
<gene>
    <name evidence="1" type="ORF">LTS18_007828</name>
</gene>
<protein>
    <submittedName>
        <fullName evidence="1">Uncharacterized protein</fullName>
    </submittedName>
</protein>
<organism evidence="1 2">
    <name type="scientific">Coniosporium uncinatum</name>
    <dbReference type="NCBI Taxonomy" id="93489"/>
    <lineage>
        <taxon>Eukaryota</taxon>
        <taxon>Fungi</taxon>
        <taxon>Dikarya</taxon>
        <taxon>Ascomycota</taxon>
        <taxon>Pezizomycotina</taxon>
        <taxon>Dothideomycetes</taxon>
        <taxon>Dothideomycetes incertae sedis</taxon>
        <taxon>Coniosporium</taxon>
    </lineage>
</organism>
<evidence type="ECO:0000313" key="1">
    <source>
        <dbReference type="EMBL" id="KAK3082272.1"/>
    </source>
</evidence>
<dbReference type="EMBL" id="JAWDJW010000002">
    <property type="protein sequence ID" value="KAK3082272.1"/>
    <property type="molecule type" value="Genomic_DNA"/>
</dbReference>
<name>A0ACC3E088_9PEZI</name>
<proteinExistence type="predicted"/>
<sequence>MSLIQKLPQARSSSSPASAVRPSETAASAKADTDPQQAQDHLNADLEAQNDHSSPPTTIAFTAPSSTDRKHHHQIPRSTTTTTRAESLSAAALLLACLGLVALLISFAMQARYFQHQRSLYLAVFEGCSNGTVFRDRKREEWPWMCSTEAEGRGWHCEREEEESWVERSCAGLEVTEMGGKEWCCGVGFGVKMGGEGWERERERIKGVQLRWIEENDVFEKCAIP</sequence>
<evidence type="ECO:0000313" key="2">
    <source>
        <dbReference type="Proteomes" id="UP001186974"/>
    </source>
</evidence>
<accession>A0ACC3E088</accession>
<keyword evidence="2" id="KW-1185">Reference proteome</keyword>
<reference evidence="1" key="1">
    <citation type="submission" date="2024-09" db="EMBL/GenBank/DDBJ databases">
        <title>Black Yeasts Isolated from many extreme environments.</title>
        <authorList>
            <person name="Coleine C."/>
            <person name="Stajich J.E."/>
            <person name="Selbmann L."/>
        </authorList>
    </citation>
    <scope>NUCLEOTIDE SEQUENCE</scope>
    <source>
        <strain evidence="1">CCFEE 5737</strain>
    </source>
</reference>
<dbReference type="Proteomes" id="UP001186974">
    <property type="component" value="Unassembled WGS sequence"/>
</dbReference>